<sequence>MKSYAAPILFAVSFALFCQPGHAGECKTGVVTDLAVEGDADWGNQIAFYLNTNADRRYYIDDTHDINDSPGHGLLQLLALSSLSETQVTTYDLYGRCDGIIGVWLK</sequence>
<feature type="signal peptide" evidence="1">
    <location>
        <begin position="1"/>
        <end position="23"/>
    </location>
</feature>
<evidence type="ECO:0000313" key="2">
    <source>
        <dbReference type="EMBL" id="MBE1160780.1"/>
    </source>
</evidence>
<dbReference type="Proteomes" id="UP000651010">
    <property type="component" value="Unassembled WGS sequence"/>
</dbReference>
<proteinExistence type="predicted"/>
<keyword evidence="1" id="KW-0732">Signal</keyword>
<gene>
    <name evidence="2" type="ORF">IGX34_10300</name>
</gene>
<reference evidence="2 3" key="1">
    <citation type="submission" date="2020-09" db="EMBL/GenBank/DDBJ databases">
        <title>Dyella sp. 7MK23 isolated from forest soil.</title>
        <authorList>
            <person name="Fu J."/>
        </authorList>
    </citation>
    <scope>NUCLEOTIDE SEQUENCE [LARGE SCALE GENOMIC DNA]</scope>
    <source>
        <strain evidence="2 3">7MK23</strain>
    </source>
</reference>
<dbReference type="EMBL" id="JACZZA010000005">
    <property type="protein sequence ID" value="MBE1160780.1"/>
    <property type="molecule type" value="Genomic_DNA"/>
</dbReference>
<organism evidence="2 3">
    <name type="scientific">Dyella acidiphila</name>
    <dbReference type="NCBI Taxonomy" id="2775866"/>
    <lineage>
        <taxon>Bacteria</taxon>
        <taxon>Pseudomonadati</taxon>
        <taxon>Pseudomonadota</taxon>
        <taxon>Gammaproteobacteria</taxon>
        <taxon>Lysobacterales</taxon>
        <taxon>Rhodanobacteraceae</taxon>
        <taxon>Dyella</taxon>
    </lineage>
</organism>
<protein>
    <submittedName>
        <fullName evidence="2">Uncharacterized protein</fullName>
    </submittedName>
</protein>
<dbReference type="RefSeq" id="WP_192555631.1">
    <property type="nucleotide sequence ID" value="NZ_JACZZA010000005.1"/>
</dbReference>
<accession>A0ABR9G9P8</accession>
<evidence type="ECO:0000313" key="3">
    <source>
        <dbReference type="Proteomes" id="UP000651010"/>
    </source>
</evidence>
<keyword evidence="3" id="KW-1185">Reference proteome</keyword>
<feature type="chain" id="PRO_5045520946" evidence="1">
    <location>
        <begin position="24"/>
        <end position="106"/>
    </location>
</feature>
<comment type="caution">
    <text evidence="2">The sequence shown here is derived from an EMBL/GenBank/DDBJ whole genome shotgun (WGS) entry which is preliminary data.</text>
</comment>
<name>A0ABR9G9P8_9GAMM</name>
<evidence type="ECO:0000256" key="1">
    <source>
        <dbReference type="SAM" id="SignalP"/>
    </source>
</evidence>